<sequence>MQDPYICSNDGEGKMENEGLRDSCQQCRCKQHYKFSISLRKKAKKVNRMCDNRAMWNYSLWYTHFYHQYLQQHARMTQWIQNLHQNLPQPWQNFTNPETQTCSLHNLYQHQQLPVIQQGHYSPQQGHYSPQQAHYIPQQGYYIPQQGHCIPQQGHSIPQQGHSIPQQGHSIPQQGHSIPQQGQHVHHQRHSFKHRENSRRNSHYNPQHRSRSQTSAEYVSGNEVDVQEEDDGNL</sequence>
<evidence type="ECO:0000313" key="2">
    <source>
        <dbReference type="EMBL" id="GBO18700.1"/>
    </source>
</evidence>
<feature type="compositionally biased region" description="Polar residues" evidence="1">
    <location>
        <begin position="153"/>
        <end position="183"/>
    </location>
</feature>
<evidence type="ECO:0000313" key="3">
    <source>
        <dbReference type="Proteomes" id="UP000499080"/>
    </source>
</evidence>
<name>A0A4Y2V4C6_ARAVE</name>
<accession>A0A4Y2V4C6</accession>
<feature type="compositionally biased region" description="Basic residues" evidence="1">
    <location>
        <begin position="184"/>
        <end position="193"/>
    </location>
</feature>
<proteinExistence type="predicted"/>
<evidence type="ECO:0000256" key="1">
    <source>
        <dbReference type="SAM" id="MobiDB-lite"/>
    </source>
</evidence>
<dbReference type="EMBL" id="BGPR01042296">
    <property type="protein sequence ID" value="GBO18700.1"/>
    <property type="molecule type" value="Genomic_DNA"/>
</dbReference>
<feature type="region of interest" description="Disordered" evidence="1">
    <location>
        <begin position="147"/>
        <end position="234"/>
    </location>
</feature>
<protein>
    <submittedName>
        <fullName evidence="2">Uncharacterized protein</fullName>
    </submittedName>
</protein>
<feature type="compositionally biased region" description="Acidic residues" evidence="1">
    <location>
        <begin position="225"/>
        <end position="234"/>
    </location>
</feature>
<reference evidence="2 3" key="1">
    <citation type="journal article" date="2019" name="Sci. Rep.">
        <title>Orb-weaving spider Araneus ventricosus genome elucidates the spidroin gene catalogue.</title>
        <authorList>
            <person name="Kono N."/>
            <person name="Nakamura H."/>
            <person name="Ohtoshi R."/>
            <person name="Moran D.A.P."/>
            <person name="Shinohara A."/>
            <person name="Yoshida Y."/>
            <person name="Fujiwara M."/>
            <person name="Mori M."/>
            <person name="Tomita M."/>
            <person name="Arakawa K."/>
        </authorList>
    </citation>
    <scope>NUCLEOTIDE SEQUENCE [LARGE SCALE GENOMIC DNA]</scope>
</reference>
<dbReference type="Proteomes" id="UP000499080">
    <property type="component" value="Unassembled WGS sequence"/>
</dbReference>
<dbReference type="AlphaFoldDB" id="A0A4Y2V4C6"/>
<feature type="compositionally biased region" description="Basic residues" evidence="1">
    <location>
        <begin position="200"/>
        <end position="211"/>
    </location>
</feature>
<comment type="caution">
    <text evidence="2">The sequence shown here is derived from an EMBL/GenBank/DDBJ whole genome shotgun (WGS) entry which is preliminary data.</text>
</comment>
<keyword evidence="3" id="KW-1185">Reference proteome</keyword>
<organism evidence="2 3">
    <name type="scientific">Araneus ventricosus</name>
    <name type="common">Orbweaver spider</name>
    <name type="synonym">Epeira ventricosa</name>
    <dbReference type="NCBI Taxonomy" id="182803"/>
    <lineage>
        <taxon>Eukaryota</taxon>
        <taxon>Metazoa</taxon>
        <taxon>Ecdysozoa</taxon>
        <taxon>Arthropoda</taxon>
        <taxon>Chelicerata</taxon>
        <taxon>Arachnida</taxon>
        <taxon>Araneae</taxon>
        <taxon>Araneomorphae</taxon>
        <taxon>Entelegynae</taxon>
        <taxon>Araneoidea</taxon>
        <taxon>Araneidae</taxon>
        <taxon>Araneus</taxon>
    </lineage>
</organism>
<gene>
    <name evidence="2" type="ORF">AVEN_245891_1</name>
</gene>